<protein>
    <recommendedName>
        <fullName evidence="5">Globin domain-containing protein</fullName>
    </recommendedName>
</protein>
<keyword evidence="7" id="KW-1185">Reference proteome</keyword>
<feature type="non-terminal residue" evidence="6">
    <location>
        <position position="58"/>
    </location>
</feature>
<organism evidence="6 7">
    <name type="scientific">Cirrhinus mrigala</name>
    <name type="common">Mrigala</name>
    <dbReference type="NCBI Taxonomy" id="683832"/>
    <lineage>
        <taxon>Eukaryota</taxon>
        <taxon>Metazoa</taxon>
        <taxon>Chordata</taxon>
        <taxon>Craniata</taxon>
        <taxon>Vertebrata</taxon>
        <taxon>Euteleostomi</taxon>
        <taxon>Actinopterygii</taxon>
        <taxon>Neopterygii</taxon>
        <taxon>Teleostei</taxon>
        <taxon>Ostariophysi</taxon>
        <taxon>Cypriniformes</taxon>
        <taxon>Cyprinidae</taxon>
        <taxon>Labeoninae</taxon>
        <taxon>Labeonini</taxon>
        <taxon>Cirrhinus</taxon>
    </lineage>
</organism>
<dbReference type="AlphaFoldDB" id="A0ABD0RWA7"/>
<dbReference type="InterPro" id="IPR009050">
    <property type="entry name" value="Globin-like_sf"/>
</dbReference>
<dbReference type="Gene3D" id="1.10.490.10">
    <property type="entry name" value="Globins"/>
    <property type="match status" value="1"/>
</dbReference>
<dbReference type="GO" id="GO:0046872">
    <property type="term" value="F:metal ion binding"/>
    <property type="evidence" value="ECO:0007669"/>
    <property type="project" value="UniProtKB-KW"/>
</dbReference>
<dbReference type="EMBL" id="JAMKFB020000001">
    <property type="protein sequence ID" value="KAL0202779.1"/>
    <property type="molecule type" value="Genomic_DNA"/>
</dbReference>
<evidence type="ECO:0000313" key="6">
    <source>
        <dbReference type="EMBL" id="KAL0202779.1"/>
    </source>
</evidence>
<dbReference type="InterPro" id="IPR000971">
    <property type="entry name" value="Globin"/>
</dbReference>
<proteinExistence type="inferred from homology"/>
<sequence length="58" mass="6522">LFEKYPVTRHMFPKLLVEPGNVHVGNHGAKVLRELNKLLNGGDHKALLTLLGNKHNIE</sequence>
<dbReference type="InterPro" id="IPR012292">
    <property type="entry name" value="Globin/Proto"/>
</dbReference>
<evidence type="ECO:0000256" key="2">
    <source>
        <dbReference type="ARBA" id="ARBA00022617"/>
    </source>
</evidence>
<dbReference type="PROSITE" id="PS01033">
    <property type="entry name" value="GLOBIN"/>
    <property type="match status" value="1"/>
</dbReference>
<evidence type="ECO:0000256" key="4">
    <source>
        <dbReference type="ARBA" id="ARBA00023004"/>
    </source>
</evidence>
<keyword evidence="4" id="KW-0408">Iron</keyword>
<accession>A0ABD0RWA7</accession>
<evidence type="ECO:0000256" key="1">
    <source>
        <dbReference type="ARBA" id="ARBA00008705"/>
    </source>
</evidence>
<feature type="non-terminal residue" evidence="6">
    <location>
        <position position="1"/>
    </location>
</feature>
<evidence type="ECO:0000313" key="7">
    <source>
        <dbReference type="Proteomes" id="UP001529510"/>
    </source>
</evidence>
<dbReference type="SUPFAM" id="SSF46458">
    <property type="entry name" value="Globin-like"/>
    <property type="match status" value="1"/>
</dbReference>
<feature type="domain" description="Globin" evidence="5">
    <location>
        <begin position="1"/>
        <end position="58"/>
    </location>
</feature>
<keyword evidence="3" id="KW-0479">Metal-binding</keyword>
<gene>
    <name evidence="6" type="ORF">M9458_000797</name>
</gene>
<comment type="caution">
    <text evidence="6">The sequence shown here is derived from an EMBL/GenBank/DDBJ whole genome shotgun (WGS) entry which is preliminary data.</text>
</comment>
<name>A0ABD0RWA7_CIRMR</name>
<reference evidence="6 7" key="1">
    <citation type="submission" date="2024-05" db="EMBL/GenBank/DDBJ databases">
        <title>Genome sequencing and assembly of Indian major carp, Cirrhinus mrigala (Hamilton, 1822).</title>
        <authorList>
            <person name="Mohindra V."/>
            <person name="Chowdhury L.M."/>
            <person name="Lal K."/>
            <person name="Jena J.K."/>
        </authorList>
    </citation>
    <scope>NUCLEOTIDE SEQUENCE [LARGE SCALE GENOMIC DNA]</scope>
    <source>
        <strain evidence="6">CM1030</strain>
        <tissue evidence="6">Blood</tissue>
    </source>
</reference>
<evidence type="ECO:0000259" key="5">
    <source>
        <dbReference type="PROSITE" id="PS01033"/>
    </source>
</evidence>
<keyword evidence="2" id="KW-0349">Heme</keyword>
<dbReference type="Proteomes" id="UP001529510">
    <property type="component" value="Unassembled WGS sequence"/>
</dbReference>
<comment type="similarity">
    <text evidence="1">Belongs to the globin family.</text>
</comment>
<evidence type="ECO:0000256" key="3">
    <source>
        <dbReference type="ARBA" id="ARBA00022723"/>
    </source>
</evidence>